<proteinExistence type="predicted"/>
<feature type="repeat" description="ANK" evidence="1">
    <location>
        <begin position="79"/>
        <end position="111"/>
    </location>
</feature>
<dbReference type="Pfam" id="PF12796">
    <property type="entry name" value="Ank_2"/>
    <property type="match status" value="1"/>
</dbReference>
<dbReference type="VEuPathDB" id="TrichDB:TVAG_291730"/>
<dbReference type="SMART" id="SM00248">
    <property type="entry name" value="ANK"/>
    <property type="match status" value="4"/>
</dbReference>
<protein>
    <submittedName>
        <fullName evidence="2">Uncharacterized protein</fullName>
    </submittedName>
</protein>
<evidence type="ECO:0000313" key="2">
    <source>
        <dbReference type="EMBL" id="EAY17221.1"/>
    </source>
</evidence>
<dbReference type="KEGG" id="tva:4775237"/>
<dbReference type="AlphaFoldDB" id="A2DQV4"/>
<dbReference type="RefSeq" id="XP_001329444.1">
    <property type="nucleotide sequence ID" value="XM_001329409.1"/>
</dbReference>
<feature type="repeat" description="ANK" evidence="1">
    <location>
        <begin position="145"/>
        <end position="177"/>
    </location>
</feature>
<dbReference type="PANTHER" id="PTHR22677:SF4">
    <property type="entry name" value="USHER SYNDROME TYPE-1G PROTEIN-LIKE PROTEIN"/>
    <property type="match status" value="1"/>
</dbReference>
<organism evidence="2 3">
    <name type="scientific">Trichomonas vaginalis (strain ATCC PRA-98 / G3)</name>
    <dbReference type="NCBI Taxonomy" id="412133"/>
    <lineage>
        <taxon>Eukaryota</taxon>
        <taxon>Metamonada</taxon>
        <taxon>Parabasalia</taxon>
        <taxon>Trichomonadida</taxon>
        <taxon>Trichomonadidae</taxon>
        <taxon>Trichomonas</taxon>
    </lineage>
</organism>
<dbReference type="InterPro" id="IPR036770">
    <property type="entry name" value="Ankyrin_rpt-contain_sf"/>
</dbReference>
<keyword evidence="1" id="KW-0040">ANK repeat</keyword>
<dbReference type="PROSITE" id="PS50088">
    <property type="entry name" value="ANK_REPEAT"/>
    <property type="match status" value="4"/>
</dbReference>
<name>A2DQV4_TRIV3</name>
<dbReference type="PRINTS" id="PR01415">
    <property type="entry name" value="ANKYRIN"/>
</dbReference>
<dbReference type="PROSITE" id="PS50297">
    <property type="entry name" value="ANK_REP_REGION"/>
    <property type="match status" value="3"/>
</dbReference>
<dbReference type="OMA" id="MIRMIVE"/>
<dbReference type="InterPro" id="IPR002110">
    <property type="entry name" value="Ankyrin_rpt"/>
</dbReference>
<feature type="repeat" description="ANK" evidence="1">
    <location>
        <begin position="112"/>
        <end position="144"/>
    </location>
</feature>
<feature type="repeat" description="ANK" evidence="1">
    <location>
        <begin position="46"/>
        <end position="78"/>
    </location>
</feature>
<reference evidence="2" key="2">
    <citation type="journal article" date="2007" name="Science">
        <title>Draft genome sequence of the sexually transmitted pathogen Trichomonas vaginalis.</title>
        <authorList>
            <person name="Carlton J.M."/>
            <person name="Hirt R.P."/>
            <person name="Silva J.C."/>
            <person name="Delcher A.L."/>
            <person name="Schatz M."/>
            <person name="Zhao Q."/>
            <person name="Wortman J.R."/>
            <person name="Bidwell S.L."/>
            <person name="Alsmark U.C.M."/>
            <person name="Besteiro S."/>
            <person name="Sicheritz-Ponten T."/>
            <person name="Noel C.J."/>
            <person name="Dacks J.B."/>
            <person name="Foster P.G."/>
            <person name="Simillion C."/>
            <person name="Van de Peer Y."/>
            <person name="Miranda-Saavedra D."/>
            <person name="Barton G.J."/>
            <person name="Westrop G.D."/>
            <person name="Mueller S."/>
            <person name="Dessi D."/>
            <person name="Fiori P.L."/>
            <person name="Ren Q."/>
            <person name="Paulsen I."/>
            <person name="Zhang H."/>
            <person name="Bastida-Corcuera F.D."/>
            <person name="Simoes-Barbosa A."/>
            <person name="Brown M.T."/>
            <person name="Hayes R.D."/>
            <person name="Mukherjee M."/>
            <person name="Okumura C.Y."/>
            <person name="Schneider R."/>
            <person name="Smith A.J."/>
            <person name="Vanacova S."/>
            <person name="Villalvazo M."/>
            <person name="Haas B.J."/>
            <person name="Pertea M."/>
            <person name="Feldblyum T.V."/>
            <person name="Utterback T.R."/>
            <person name="Shu C.L."/>
            <person name="Osoegawa K."/>
            <person name="de Jong P.J."/>
            <person name="Hrdy I."/>
            <person name="Horvathova L."/>
            <person name="Zubacova Z."/>
            <person name="Dolezal P."/>
            <person name="Malik S.B."/>
            <person name="Logsdon J.M. Jr."/>
            <person name="Henze K."/>
            <person name="Gupta A."/>
            <person name="Wang C.C."/>
            <person name="Dunne R.L."/>
            <person name="Upcroft J.A."/>
            <person name="Upcroft P."/>
            <person name="White O."/>
            <person name="Salzberg S.L."/>
            <person name="Tang P."/>
            <person name="Chiu C.-H."/>
            <person name="Lee Y.-S."/>
            <person name="Embley T.M."/>
            <person name="Coombs G.H."/>
            <person name="Mottram J.C."/>
            <person name="Tachezy J."/>
            <person name="Fraser-Liggett C.M."/>
            <person name="Johnson P.J."/>
        </authorList>
    </citation>
    <scope>NUCLEOTIDE SEQUENCE [LARGE SCALE GENOMIC DNA]</scope>
    <source>
        <strain evidence="2">G3</strain>
    </source>
</reference>
<dbReference type="EMBL" id="DS113233">
    <property type="protein sequence ID" value="EAY17221.1"/>
    <property type="molecule type" value="Genomic_DNA"/>
</dbReference>
<dbReference type="eggNOG" id="KOG0504">
    <property type="taxonomic scope" value="Eukaryota"/>
</dbReference>
<evidence type="ECO:0000313" key="3">
    <source>
        <dbReference type="Proteomes" id="UP000001542"/>
    </source>
</evidence>
<dbReference type="SUPFAM" id="SSF48403">
    <property type="entry name" value="Ankyrin repeat"/>
    <property type="match status" value="1"/>
</dbReference>
<dbReference type="Pfam" id="PF13637">
    <property type="entry name" value="Ank_4"/>
    <property type="match status" value="1"/>
</dbReference>
<dbReference type="SMR" id="A2DQV4"/>
<sequence>MQAPNFNDRLVKEPWGYCQMDNITKLKDICPSQIDPNASTKSSENHAHTLLMSAVTHGSKQCAEYLIKSGATVDKKNFYGYTALHWAAYSGRTECVDLLLENGANLESKTGDGMTLFHIAALRGHLKFMDYIVKKGANPNAVNSDGWTAMHYAVIGNHRPVVEYLLKLKIDYRSFDVNMKTIDSIVEEYGRSWFNELTNK</sequence>
<accession>A2DQV4</accession>
<dbReference type="STRING" id="5722.A2DQV4"/>
<gene>
    <name evidence="2" type="ORF">TVAG_291730</name>
</gene>
<reference evidence="2" key="1">
    <citation type="submission" date="2006-10" db="EMBL/GenBank/DDBJ databases">
        <authorList>
            <person name="Amadeo P."/>
            <person name="Zhao Q."/>
            <person name="Wortman J."/>
            <person name="Fraser-Liggett C."/>
            <person name="Carlton J."/>
        </authorList>
    </citation>
    <scope>NUCLEOTIDE SEQUENCE</scope>
    <source>
        <strain evidence="2">G3</strain>
    </source>
</reference>
<keyword evidence="3" id="KW-1185">Reference proteome</keyword>
<dbReference type="PANTHER" id="PTHR22677">
    <property type="entry name" value="ANKYRIN REPEAT DOMAIN-CONTAINING PROTEIN 60"/>
    <property type="match status" value="1"/>
</dbReference>
<dbReference type="InParanoid" id="A2DQV4"/>
<dbReference type="VEuPathDB" id="TrichDB:TVAGG3_0936870"/>
<dbReference type="Gene3D" id="1.25.40.20">
    <property type="entry name" value="Ankyrin repeat-containing domain"/>
    <property type="match status" value="2"/>
</dbReference>
<dbReference type="OrthoDB" id="539213at2759"/>
<dbReference type="Proteomes" id="UP000001542">
    <property type="component" value="Unassembled WGS sequence"/>
</dbReference>
<evidence type="ECO:0000256" key="1">
    <source>
        <dbReference type="PROSITE-ProRule" id="PRU00023"/>
    </source>
</evidence>
<dbReference type="InterPro" id="IPR039323">
    <property type="entry name" value="ANKRD_45/46/60"/>
</dbReference>